<dbReference type="EMBL" id="UOEI01000386">
    <property type="protein sequence ID" value="VAW04109.1"/>
    <property type="molecule type" value="Genomic_DNA"/>
</dbReference>
<protein>
    <recommendedName>
        <fullName evidence="3">Nitroreductase domain-containing protein</fullName>
    </recommendedName>
</protein>
<dbReference type="SUPFAM" id="SSF55469">
    <property type="entry name" value="FMN-dependent nitroreductase-like"/>
    <property type="match status" value="1"/>
</dbReference>
<dbReference type="PANTHER" id="PTHR43673:SF10">
    <property type="entry name" value="NADH DEHYDROGENASE_NAD(P)H NITROREDUCTASE XCC3605-RELATED"/>
    <property type="match status" value="1"/>
</dbReference>
<sequence>MELREVLAKRRMVRNYSDEAVSSDVLDRIVDAGLRVPSAGFSQGQRLVVVTDTAQRIAVAESCGEHEYVERGFDPWISRAPAHIVLCVDRDAYLQRYSEPDKAAARGRASTEEDWTVPYWWVDVGASLMAILLAAVDEGLGAGFLGAHAVDDLHTTLDIPSEILIAGIVTVGYPLPDRRSGSIERGWLDRDAVVFYDSWGCSRA</sequence>
<dbReference type="GO" id="GO:0016491">
    <property type="term" value="F:oxidoreductase activity"/>
    <property type="evidence" value="ECO:0007669"/>
    <property type="project" value="UniProtKB-KW"/>
</dbReference>
<dbReference type="PANTHER" id="PTHR43673">
    <property type="entry name" value="NAD(P)H NITROREDUCTASE YDGI-RELATED"/>
    <property type="match status" value="1"/>
</dbReference>
<evidence type="ECO:0000259" key="3">
    <source>
        <dbReference type="Pfam" id="PF00881"/>
    </source>
</evidence>
<keyword evidence="2" id="KW-0560">Oxidoreductase</keyword>
<dbReference type="InterPro" id="IPR029479">
    <property type="entry name" value="Nitroreductase"/>
</dbReference>
<reference evidence="4" key="1">
    <citation type="submission" date="2018-06" db="EMBL/GenBank/DDBJ databases">
        <authorList>
            <person name="Zhirakovskaya E."/>
        </authorList>
    </citation>
    <scope>NUCLEOTIDE SEQUENCE</scope>
</reference>
<comment type="similarity">
    <text evidence="1">Belongs to the nitroreductase family.</text>
</comment>
<organism evidence="4">
    <name type="scientific">hydrothermal vent metagenome</name>
    <dbReference type="NCBI Taxonomy" id="652676"/>
    <lineage>
        <taxon>unclassified sequences</taxon>
        <taxon>metagenomes</taxon>
        <taxon>ecological metagenomes</taxon>
    </lineage>
</organism>
<name>A0A3B0SUM4_9ZZZZ</name>
<gene>
    <name evidence="4" type="ORF">MNBD_ACTINO01-1521</name>
</gene>
<dbReference type="Gene3D" id="3.40.109.10">
    <property type="entry name" value="NADH Oxidase"/>
    <property type="match status" value="1"/>
</dbReference>
<evidence type="ECO:0000313" key="4">
    <source>
        <dbReference type="EMBL" id="VAW04109.1"/>
    </source>
</evidence>
<evidence type="ECO:0000256" key="2">
    <source>
        <dbReference type="ARBA" id="ARBA00023002"/>
    </source>
</evidence>
<proteinExistence type="inferred from homology"/>
<dbReference type="InterPro" id="IPR000415">
    <property type="entry name" value="Nitroreductase-like"/>
</dbReference>
<dbReference type="Pfam" id="PF00881">
    <property type="entry name" value="Nitroreductase"/>
    <property type="match status" value="1"/>
</dbReference>
<accession>A0A3B0SUM4</accession>
<dbReference type="AlphaFoldDB" id="A0A3B0SUM4"/>
<evidence type="ECO:0000256" key="1">
    <source>
        <dbReference type="ARBA" id="ARBA00007118"/>
    </source>
</evidence>
<feature type="domain" description="Nitroreductase" evidence="3">
    <location>
        <begin position="8"/>
        <end position="173"/>
    </location>
</feature>